<dbReference type="Gene3D" id="1.25.40.10">
    <property type="entry name" value="Tetratricopeptide repeat domain"/>
    <property type="match status" value="1"/>
</dbReference>
<dbReference type="GO" id="GO:0003723">
    <property type="term" value="F:RNA binding"/>
    <property type="evidence" value="ECO:0007669"/>
    <property type="project" value="InterPro"/>
</dbReference>
<sequence length="251" mass="27903">MYAKCGCLDASRKVFLVMGDRRNVVTWSTLISCYGVHGKGKEALALYDKMIQRGLKPNSVTFTSILSSCSHSGLVNEGQALFDSMMRDYGLEPCVEHYACIVDLLGRAGRTKEALKLIKSMPMKPIASVWGALLNACAMHRNVEVGEVAAYELFELEPRNSSNYIALCGIYESVGMLDKVAIMRARMHELGMTKAPGCSWIHMKGRVQVFYQGDVCCPSEMVLDVLDGLYKIMAIRSLRDTNHELNWLEGS</sequence>
<feature type="repeat" description="PPR" evidence="2">
    <location>
        <begin position="58"/>
        <end position="93"/>
    </location>
</feature>
<dbReference type="PROSITE" id="PS51375">
    <property type="entry name" value="PPR"/>
    <property type="match status" value="2"/>
</dbReference>
<dbReference type="InterPro" id="IPR002885">
    <property type="entry name" value="PPR_rpt"/>
</dbReference>
<dbReference type="PANTHER" id="PTHR47926:SF516">
    <property type="entry name" value="SMK1"/>
    <property type="match status" value="1"/>
</dbReference>
<dbReference type="Pfam" id="PF20431">
    <property type="entry name" value="E_motif"/>
    <property type="match status" value="1"/>
</dbReference>
<accession>A0A5P1E836</accession>
<dbReference type="EMBL" id="CM007389">
    <property type="protein sequence ID" value="ONK57645.1"/>
    <property type="molecule type" value="Genomic_DNA"/>
</dbReference>
<evidence type="ECO:0000313" key="3">
    <source>
        <dbReference type="EMBL" id="ONK57645.1"/>
    </source>
</evidence>
<dbReference type="Gramene" id="ONK57645">
    <property type="protein sequence ID" value="ONK57645"/>
    <property type="gene ID" value="A4U43_C09F2620"/>
</dbReference>
<feature type="repeat" description="PPR" evidence="2">
    <location>
        <begin position="23"/>
        <end position="57"/>
    </location>
</feature>
<keyword evidence="1" id="KW-0677">Repeat</keyword>
<name>A0A5P1E836_ASPOF</name>
<dbReference type="Pfam" id="PF01535">
    <property type="entry name" value="PPR"/>
    <property type="match status" value="1"/>
</dbReference>
<dbReference type="OMA" id="MCDIEND"/>
<protein>
    <recommendedName>
        <fullName evidence="5">DYW domain-containing protein</fullName>
    </recommendedName>
</protein>
<dbReference type="InterPro" id="IPR046848">
    <property type="entry name" value="E_motif"/>
</dbReference>
<evidence type="ECO:0000313" key="4">
    <source>
        <dbReference type="Proteomes" id="UP000243459"/>
    </source>
</evidence>
<dbReference type="PROSITE" id="PS51257">
    <property type="entry name" value="PROKAR_LIPOPROTEIN"/>
    <property type="match status" value="1"/>
</dbReference>
<dbReference type="PANTHER" id="PTHR47926">
    <property type="entry name" value="PENTATRICOPEPTIDE REPEAT-CONTAINING PROTEIN"/>
    <property type="match status" value="1"/>
</dbReference>
<dbReference type="AlphaFoldDB" id="A0A5P1E836"/>
<dbReference type="Proteomes" id="UP000243459">
    <property type="component" value="Chromosome 9"/>
</dbReference>
<gene>
    <name evidence="3" type="ORF">A4U43_C09F2620</name>
</gene>
<dbReference type="FunFam" id="1.25.40.10:FF:000996">
    <property type="entry name" value="Small kernel1"/>
    <property type="match status" value="1"/>
</dbReference>
<dbReference type="Pfam" id="PF13041">
    <property type="entry name" value="PPR_2"/>
    <property type="match status" value="1"/>
</dbReference>
<keyword evidence="4" id="KW-1185">Reference proteome</keyword>
<reference evidence="4" key="1">
    <citation type="journal article" date="2017" name="Nat. Commun.">
        <title>The asparagus genome sheds light on the origin and evolution of a young Y chromosome.</title>
        <authorList>
            <person name="Harkess A."/>
            <person name="Zhou J."/>
            <person name="Xu C."/>
            <person name="Bowers J.E."/>
            <person name="Van der Hulst R."/>
            <person name="Ayyampalayam S."/>
            <person name="Mercati F."/>
            <person name="Riccardi P."/>
            <person name="McKain M.R."/>
            <person name="Kakrana A."/>
            <person name="Tang H."/>
            <person name="Ray J."/>
            <person name="Groenendijk J."/>
            <person name="Arikit S."/>
            <person name="Mathioni S.M."/>
            <person name="Nakano M."/>
            <person name="Shan H."/>
            <person name="Telgmann-Rauber A."/>
            <person name="Kanno A."/>
            <person name="Yue Z."/>
            <person name="Chen H."/>
            <person name="Li W."/>
            <person name="Chen Y."/>
            <person name="Xu X."/>
            <person name="Zhang Y."/>
            <person name="Luo S."/>
            <person name="Chen H."/>
            <person name="Gao J."/>
            <person name="Mao Z."/>
            <person name="Pires J.C."/>
            <person name="Luo M."/>
            <person name="Kudrna D."/>
            <person name="Wing R.A."/>
            <person name="Meyers B.C."/>
            <person name="Yi K."/>
            <person name="Kong H."/>
            <person name="Lavrijsen P."/>
            <person name="Sunseri F."/>
            <person name="Falavigna A."/>
            <person name="Ye Y."/>
            <person name="Leebens-Mack J.H."/>
            <person name="Chen G."/>
        </authorList>
    </citation>
    <scope>NUCLEOTIDE SEQUENCE [LARGE SCALE GENOMIC DNA]</scope>
    <source>
        <strain evidence="4">cv. DH0086</strain>
    </source>
</reference>
<dbReference type="NCBIfam" id="TIGR00756">
    <property type="entry name" value="PPR"/>
    <property type="match status" value="3"/>
</dbReference>
<evidence type="ECO:0000256" key="2">
    <source>
        <dbReference type="PROSITE-ProRule" id="PRU00708"/>
    </source>
</evidence>
<dbReference type="GO" id="GO:0009451">
    <property type="term" value="P:RNA modification"/>
    <property type="evidence" value="ECO:0007669"/>
    <property type="project" value="InterPro"/>
</dbReference>
<evidence type="ECO:0000256" key="1">
    <source>
        <dbReference type="ARBA" id="ARBA00022737"/>
    </source>
</evidence>
<proteinExistence type="predicted"/>
<dbReference type="InterPro" id="IPR011990">
    <property type="entry name" value="TPR-like_helical_dom_sf"/>
</dbReference>
<organism evidence="3 4">
    <name type="scientific">Asparagus officinalis</name>
    <name type="common">Garden asparagus</name>
    <dbReference type="NCBI Taxonomy" id="4686"/>
    <lineage>
        <taxon>Eukaryota</taxon>
        <taxon>Viridiplantae</taxon>
        <taxon>Streptophyta</taxon>
        <taxon>Embryophyta</taxon>
        <taxon>Tracheophyta</taxon>
        <taxon>Spermatophyta</taxon>
        <taxon>Magnoliopsida</taxon>
        <taxon>Liliopsida</taxon>
        <taxon>Asparagales</taxon>
        <taxon>Asparagaceae</taxon>
        <taxon>Asparagoideae</taxon>
        <taxon>Asparagus</taxon>
    </lineage>
</organism>
<evidence type="ECO:0008006" key="5">
    <source>
        <dbReference type="Google" id="ProtNLM"/>
    </source>
</evidence>
<dbReference type="InterPro" id="IPR046960">
    <property type="entry name" value="PPR_At4g14850-like_plant"/>
</dbReference>